<keyword evidence="1" id="KW-1133">Transmembrane helix</keyword>
<organism evidence="2">
    <name type="scientific">Polynucleobacter necessarius subsp. necessarius (strain STIR1)</name>
    <dbReference type="NCBI Taxonomy" id="452638"/>
    <lineage>
        <taxon>Bacteria</taxon>
        <taxon>Pseudomonadati</taxon>
        <taxon>Pseudomonadota</taxon>
        <taxon>Betaproteobacteria</taxon>
        <taxon>Burkholderiales</taxon>
        <taxon>Burkholderiaceae</taxon>
        <taxon>Polynucleobacter</taxon>
    </lineage>
</organism>
<protein>
    <submittedName>
        <fullName evidence="2">Uncharacterized protein</fullName>
    </submittedName>
</protein>
<keyword evidence="1" id="KW-0472">Membrane</keyword>
<name>B1XUI3_POLNS</name>
<dbReference type="AlphaFoldDB" id="B1XUI3"/>
<dbReference type="KEGG" id="pne:Pnec_0803"/>
<gene>
    <name evidence="2" type="ordered locus">Pnec_0803</name>
</gene>
<feature type="transmembrane region" description="Helical" evidence="1">
    <location>
        <begin position="20"/>
        <end position="39"/>
    </location>
</feature>
<evidence type="ECO:0000256" key="1">
    <source>
        <dbReference type="SAM" id="Phobius"/>
    </source>
</evidence>
<dbReference type="HOGENOM" id="CLU_2827488_0_0_4"/>
<sequence length="66" mass="7724">MKVSPIRLIRQEFEVVNASTFWTIAFGLIAALTLIMIAARDWKLASKFHCRYRDLWLPILGIFAHY</sequence>
<accession>B1XUI3</accession>
<reference evidence="2" key="1">
    <citation type="submission" date="2008-03" db="EMBL/GenBank/DDBJ databases">
        <title>Complete sequence of Polynucleobacter necessarius STIR1.</title>
        <authorList>
            <consortium name="US DOE Joint Genome Institute"/>
            <person name="Copeland A."/>
            <person name="Lucas S."/>
            <person name="Lapidus A."/>
            <person name="Barry K."/>
            <person name="Detter J.C."/>
            <person name="Glavina del Rio T."/>
            <person name="Hammon N."/>
            <person name="Israni S."/>
            <person name="Dalin E."/>
            <person name="Tice H."/>
            <person name="Pitluck S."/>
            <person name="Chain P."/>
            <person name="Malfatti S."/>
            <person name="Shin M."/>
            <person name="Vergez L."/>
            <person name="Schmutz J."/>
            <person name="Larimer F."/>
            <person name="Land M."/>
            <person name="Hauser L."/>
            <person name="Kyrpides N."/>
            <person name="Kim E."/>
            <person name="Hahn M."/>
            <person name="Richardson P."/>
        </authorList>
    </citation>
    <scope>NUCLEOTIDE SEQUENCE [LARGE SCALE GENOMIC DNA]</scope>
    <source>
        <strain evidence="2">STIR1</strain>
    </source>
</reference>
<evidence type="ECO:0000313" key="2">
    <source>
        <dbReference type="EMBL" id="ACB44010.1"/>
    </source>
</evidence>
<keyword evidence="1" id="KW-0812">Transmembrane</keyword>
<proteinExistence type="predicted"/>
<dbReference type="EMBL" id="CP001010">
    <property type="protein sequence ID" value="ACB44010.1"/>
    <property type="molecule type" value="Genomic_DNA"/>
</dbReference>